<keyword evidence="4" id="KW-0479">Metal-binding</keyword>
<dbReference type="GO" id="GO:0003677">
    <property type="term" value="F:DNA binding"/>
    <property type="evidence" value="ECO:0007669"/>
    <property type="project" value="UniProtKB-KW"/>
</dbReference>
<dbReference type="Pfam" id="PF13867">
    <property type="entry name" value="SAP30_Sin3_bdg"/>
    <property type="match status" value="1"/>
</dbReference>
<reference evidence="14" key="1">
    <citation type="submission" date="2022-12" db="EMBL/GenBank/DDBJ databases">
        <title>Genome assemblies of Blomia tropicalis.</title>
        <authorList>
            <person name="Cui Y."/>
        </authorList>
    </citation>
    <scope>NUCLEOTIDE SEQUENCE</scope>
    <source>
        <tissue evidence="14">Adult mites</tissue>
    </source>
</reference>
<keyword evidence="15" id="KW-1185">Reference proteome</keyword>
<evidence type="ECO:0008006" key="16">
    <source>
        <dbReference type="Google" id="ProtNLM"/>
    </source>
</evidence>
<comment type="caution">
    <text evidence="14">The sequence shown here is derived from an EMBL/GenBank/DDBJ whole genome shotgun (WGS) entry which is preliminary data.</text>
</comment>
<sequence>MGINSQQYSNGSGMSYPISANSYNVVNSSSNSTSNFSTAMSMNSSNSLQQLCCLVENGIKCDRASGNASYSNRIAKQVAQRKLRLQEDSRSSHRYICEHHKQMIQSIRTIGKKKKRKDDDDDELNDLHGNDSSNDISSHPLSLNTNSSHKSYSSSSMYDIDLHTLQVSTLRRYKRHFRLSTKPGLNKNQLAEECTKHFRATTVNEKDVINSFIYTIKSNGTN</sequence>
<dbReference type="Proteomes" id="UP001142055">
    <property type="component" value="Chromosome 1"/>
</dbReference>
<proteinExistence type="inferred from homology"/>
<dbReference type="Gene3D" id="6.10.160.20">
    <property type="match status" value="1"/>
</dbReference>
<evidence type="ECO:0000256" key="7">
    <source>
        <dbReference type="ARBA" id="ARBA00023015"/>
    </source>
</evidence>
<keyword evidence="10" id="KW-0539">Nucleus</keyword>
<dbReference type="PANTHER" id="PTHR13286:SF6">
    <property type="entry name" value="HISTONE DEACETYLASE COMPLEX SUBUNIT SAP30L-RELATED"/>
    <property type="match status" value="1"/>
</dbReference>
<keyword evidence="5" id="KW-0863">Zinc-finger</keyword>
<feature type="region of interest" description="Disordered" evidence="11">
    <location>
        <begin position="107"/>
        <end position="154"/>
    </location>
</feature>
<accession>A0A9Q0RSA3</accession>
<evidence type="ECO:0000259" key="13">
    <source>
        <dbReference type="Pfam" id="PF13867"/>
    </source>
</evidence>
<dbReference type="PANTHER" id="PTHR13286">
    <property type="entry name" value="SAP30"/>
    <property type="match status" value="1"/>
</dbReference>
<name>A0A9Q0RSA3_BLOTA</name>
<keyword evidence="8" id="KW-0238">DNA-binding</keyword>
<feature type="domain" description="Histone deacetylase complex subunit SAP30 zinc-finger" evidence="12">
    <location>
        <begin position="49"/>
        <end position="121"/>
    </location>
</feature>
<keyword evidence="7" id="KW-0805">Transcription regulation</keyword>
<organism evidence="14 15">
    <name type="scientific">Blomia tropicalis</name>
    <name type="common">Mite</name>
    <dbReference type="NCBI Taxonomy" id="40697"/>
    <lineage>
        <taxon>Eukaryota</taxon>
        <taxon>Metazoa</taxon>
        <taxon>Ecdysozoa</taxon>
        <taxon>Arthropoda</taxon>
        <taxon>Chelicerata</taxon>
        <taxon>Arachnida</taxon>
        <taxon>Acari</taxon>
        <taxon>Acariformes</taxon>
        <taxon>Sarcoptiformes</taxon>
        <taxon>Astigmata</taxon>
        <taxon>Glycyphagoidea</taxon>
        <taxon>Echimyopodidae</taxon>
        <taxon>Blomia</taxon>
    </lineage>
</organism>
<dbReference type="OMA" id="SDQICCL"/>
<dbReference type="GO" id="GO:0000118">
    <property type="term" value="C:histone deacetylase complex"/>
    <property type="evidence" value="ECO:0007669"/>
    <property type="project" value="TreeGrafter"/>
</dbReference>
<comment type="similarity">
    <text evidence="2">Belongs to the SAP30 family.</text>
</comment>
<evidence type="ECO:0000313" key="14">
    <source>
        <dbReference type="EMBL" id="KAJ6224470.1"/>
    </source>
</evidence>
<evidence type="ECO:0000256" key="10">
    <source>
        <dbReference type="ARBA" id="ARBA00023242"/>
    </source>
</evidence>
<keyword evidence="6" id="KW-0862">Zinc</keyword>
<evidence type="ECO:0000256" key="1">
    <source>
        <dbReference type="ARBA" id="ARBA00004123"/>
    </source>
</evidence>
<dbReference type="EMBL" id="JAPWDV010000001">
    <property type="protein sequence ID" value="KAJ6224470.1"/>
    <property type="molecule type" value="Genomic_DNA"/>
</dbReference>
<evidence type="ECO:0000259" key="12">
    <source>
        <dbReference type="Pfam" id="PF13866"/>
    </source>
</evidence>
<feature type="compositionally biased region" description="Polar residues" evidence="11">
    <location>
        <begin position="130"/>
        <end position="146"/>
    </location>
</feature>
<evidence type="ECO:0000313" key="15">
    <source>
        <dbReference type="Proteomes" id="UP001142055"/>
    </source>
</evidence>
<keyword evidence="9" id="KW-0804">Transcription</keyword>
<evidence type="ECO:0000256" key="11">
    <source>
        <dbReference type="SAM" id="MobiDB-lite"/>
    </source>
</evidence>
<dbReference type="InterPro" id="IPR038291">
    <property type="entry name" value="SAP30_C_sf"/>
</dbReference>
<evidence type="ECO:0000256" key="6">
    <source>
        <dbReference type="ARBA" id="ARBA00022833"/>
    </source>
</evidence>
<keyword evidence="3" id="KW-0678">Repressor</keyword>
<evidence type="ECO:0000256" key="3">
    <source>
        <dbReference type="ARBA" id="ARBA00022491"/>
    </source>
</evidence>
<comment type="subcellular location">
    <subcellularLocation>
        <location evidence="1">Nucleus</location>
    </subcellularLocation>
</comment>
<dbReference type="Pfam" id="PF13866">
    <property type="entry name" value="zf-SAP30"/>
    <property type="match status" value="1"/>
</dbReference>
<evidence type="ECO:0000256" key="5">
    <source>
        <dbReference type="ARBA" id="ARBA00022771"/>
    </source>
</evidence>
<feature type="domain" description="Histone deacetylase complex subunit SAP30 Sin3 binding" evidence="13">
    <location>
        <begin position="165"/>
        <end position="217"/>
    </location>
</feature>
<evidence type="ECO:0000256" key="2">
    <source>
        <dbReference type="ARBA" id="ARBA00006283"/>
    </source>
</evidence>
<dbReference type="Gene3D" id="3.40.1800.30">
    <property type="match status" value="1"/>
</dbReference>
<evidence type="ECO:0000256" key="9">
    <source>
        <dbReference type="ARBA" id="ARBA00023163"/>
    </source>
</evidence>
<dbReference type="InterPro" id="IPR024145">
    <property type="entry name" value="His_deAcase_SAP30/SAP30L"/>
</dbReference>
<dbReference type="InterPro" id="IPR025718">
    <property type="entry name" value="SAP30_Sin3-bd"/>
</dbReference>
<dbReference type="GO" id="GO:0003712">
    <property type="term" value="F:transcription coregulator activity"/>
    <property type="evidence" value="ECO:0007669"/>
    <property type="project" value="TreeGrafter"/>
</dbReference>
<evidence type="ECO:0000256" key="4">
    <source>
        <dbReference type="ARBA" id="ARBA00022723"/>
    </source>
</evidence>
<evidence type="ECO:0000256" key="8">
    <source>
        <dbReference type="ARBA" id="ARBA00023125"/>
    </source>
</evidence>
<dbReference type="GO" id="GO:0008270">
    <property type="term" value="F:zinc ion binding"/>
    <property type="evidence" value="ECO:0007669"/>
    <property type="project" value="UniProtKB-KW"/>
</dbReference>
<dbReference type="GO" id="GO:0006355">
    <property type="term" value="P:regulation of DNA-templated transcription"/>
    <property type="evidence" value="ECO:0007669"/>
    <property type="project" value="TreeGrafter"/>
</dbReference>
<protein>
    <recommendedName>
        <fullName evidence="16">Histone deacetylase complex subunit SAP30 Sin3 binding domain-containing protein</fullName>
    </recommendedName>
</protein>
<dbReference type="AlphaFoldDB" id="A0A9Q0RSA3"/>
<gene>
    <name evidence="14" type="ORF">RDWZM_003015</name>
</gene>
<dbReference type="InterPro" id="IPR025717">
    <property type="entry name" value="SAP30_zn-finger"/>
</dbReference>